<evidence type="ECO:0008006" key="3">
    <source>
        <dbReference type="Google" id="ProtNLM"/>
    </source>
</evidence>
<dbReference type="Proteomes" id="UP000198694">
    <property type="component" value="Unassembled WGS sequence"/>
</dbReference>
<organism evidence="1 2">
    <name type="scientific">Sediminibacillus albus</name>
    <dbReference type="NCBI Taxonomy" id="407036"/>
    <lineage>
        <taxon>Bacteria</taxon>
        <taxon>Bacillati</taxon>
        <taxon>Bacillota</taxon>
        <taxon>Bacilli</taxon>
        <taxon>Bacillales</taxon>
        <taxon>Bacillaceae</taxon>
        <taxon>Sediminibacillus</taxon>
    </lineage>
</organism>
<protein>
    <recommendedName>
        <fullName evidence="3">DUF1292 domain-containing protein</fullName>
    </recommendedName>
</protein>
<accession>A0A1G9AQU4</accession>
<dbReference type="STRING" id="407036.SAMN05216243_2633"/>
<sequence length="89" mass="10453">MRQINQPKENLQTIFVQDENGSETEYEVDAVIEMENKEYVLYSSGHKLKMKRILHEDGDEFLLDVSEEEMSKLISAYQEAISEETKEIH</sequence>
<dbReference type="RefSeq" id="WP_093215009.1">
    <property type="nucleotide sequence ID" value="NZ_FNFL01000004.1"/>
</dbReference>
<name>A0A1G9AQU4_9BACI</name>
<dbReference type="OrthoDB" id="2973997at2"/>
<reference evidence="1 2" key="1">
    <citation type="submission" date="2016-10" db="EMBL/GenBank/DDBJ databases">
        <authorList>
            <person name="de Groot N.N."/>
        </authorList>
    </citation>
    <scope>NUCLEOTIDE SEQUENCE [LARGE SCALE GENOMIC DNA]</scope>
    <source>
        <strain evidence="1 2">CGMCC 1.6502</strain>
    </source>
</reference>
<dbReference type="AlphaFoldDB" id="A0A1G9AQU4"/>
<dbReference type="EMBL" id="FNFL01000004">
    <property type="protein sequence ID" value="SDK28925.1"/>
    <property type="molecule type" value="Genomic_DNA"/>
</dbReference>
<evidence type="ECO:0000313" key="1">
    <source>
        <dbReference type="EMBL" id="SDK28925.1"/>
    </source>
</evidence>
<proteinExistence type="predicted"/>
<evidence type="ECO:0000313" key="2">
    <source>
        <dbReference type="Proteomes" id="UP000198694"/>
    </source>
</evidence>
<gene>
    <name evidence="1" type="ORF">SAMN05216243_2633</name>
</gene>
<keyword evidence="2" id="KW-1185">Reference proteome</keyword>